<dbReference type="Pfam" id="PF00643">
    <property type="entry name" value="zf-B_box"/>
    <property type="match status" value="2"/>
</dbReference>
<evidence type="ECO:0000256" key="2">
    <source>
        <dbReference type="ARBA" id="ARBA00022723"/>
    </source>
</evidence>
<dbReference type="GO" id="GO:0008270">
    <property type="term" value="F:zinc ion binding"/>
    <property type="evidence" value="ECO:0007669"/>
    <property type="project" value="UniProtKB-KW"/>
</dbReference>
<accession>A0A835RK73</accession>
<evidence type="ECO:0000313" key="12">
    <source>
        <dbReference type="EMBL" id="KAG0487547.1"/>
    </source>
</evidence>
<dbReference type="GO" id="GO:0005634">
    <property type="term" value="C:nucleus"/>
    <property type="evidence" value="ECO:0007669"/>
    <property type="project" value="UniProtKB-SubCell"/>
</dbReference>
<dbReference type="InterPro" id="IPR049808">
    <property type="entry name" value="CONSTANS-like_Bbox1"/>
</dbReference>
<keyword evidence="5" id="KW-0862">Zinc</keyword>
<dbReference type="InterPro" id="IPR051979">
    <property type="entry name" value="B-box_zinc_finger"/>
</dbReference>
<protein>
    <recommendedName>
        <fullName evidence="11">B box-type domain-containing protein</fullName>
    </recommendedName>
</protein>
<keyword evidence="8" id="KW-0539">Nucleus</keyword>
<gene>
    <name evidence="12" type="ORF">HPP92_009642</name>
</gene>
<comment type="caution">
    <text evidence="12">The sequence shown here is derived from an EMBL/GenBank/DDBJ whole genome shotgun (WGS) entry which is preliminary data.</text>
</comment>
<organism evidence="12 13">
    <name type="scientific">Vanilla planifolia</name>
    <name type="common">Vanilla</name>
    <dbReference type="NCBI Taxonomy" id="51239"/>
    <lineage>
        <taxon>Eukaryota</taxon>
        <taxon>Viridiplantae</taxon>
        <taxon>Streptophyta</taxon>
        <taxon>Embryophyta</taxon>
        <taxon>Tracheophyta</taxon>
        <taxon>Spermatophyta</taxon>
        <taxon>Magnoliopsida</taxon>
        <taxon>Liliopsida</taxon>
        <taxon>Asparagales</taxon>
        <taxon>Orchidaceae</taxon>
        <taxon>Vanilloideae</taxon>
        <taxon>Vanilleae</taxon>
        <taxon>Vanilla</taxon>
    </lineage>
</organism>
<keyword evidence="4 9" id="KW-0863">Zinc-finger</keyword>
<evidence type="ECO:0000256" key="9">
    <source>
        <dbReference type="PROSITE-ProRule" id="PRU00024"/>
    </source>
</evidence>
<feature type="domain" description="B box-type" evidence="11">
    <location>
        <begin position="53"/>
        <end position="100"/>
    </location>
</feature>
<dbReference type="Proteomes" id="UP000639772">
    <property type="component" value="Unassembled WGS sequence"/>
</dbReference>
<dbReference type="AlphaFoldDB" id="A0A835RK73"/>
<evidence type="ECO:0000256" key="5">
    <source>
        <dbReference type="ARBA" id="ARBA00022833"/>
    </source>
</evidence>
<evidence type="ECO:0000256" key="4">
    <source>
        <dbReference type="ARBA" id="ARBA00022771"/>
    </source>
</evidence>
<keyword evidence="3" id="KW-0677">Repeat</keyword>
<feature type="region of interest" description="Disordered" evidence="10">
    <location>
        <begin position="114"/>
        <end position="140"/>
    </location>
</feature>
<evidence type="ECO:0000259" key="11">
    <source>
        <dbReference type="PROSITE" id="PS50119"/>
    </source>
</evidence>
<comment type="subcellular location">
    <subcellularLocation>
        <location evidence="1">Nucleus</location>
    </subcellularLocation>
</comment>
<name>A0A835RK73_VANPL</name>
<dbReference type="GO" id="GO:0009640">
    <property type="term" value="P:photomorphogenesis"/>
    <property type="evidence" value="ECO:0007669"/>
    <property type="project" value="TreeGrafter"/>
</dbReference>
<feature type="domain" description="B box-type" evidence="11">
    <location>
        <begin position="1"/>
        <end position="47"/>
    </location>
</feature>
<evidence type="ECO:0000256" key="10">
    <source>
        <dbReference type="SAM" id="MobiDB-lite"/>
    </source>
</evidence>
<keyword evidence="6" id="KW-0805">Transcription regulation</keyword>
<evidence type="ECO:0000313" key="13">
    <source>
        <dbReference type="Proteomes" id="UP000639772"/>
    </source>
</evidence>
<dbReference type="EMBL" id="JADCNM010000004">
    <property type="protein sequence ID" value="KAG0487547.1"/>
    <property type="molecule type" value="Genomic_DNA"/>
</dbReference>
<evidence type="ECO:0000256" key="6">
    <source>
        <dbReference type="ARBA" id="ARBA00023015"/>
    </source>
</evidence>
<evidence type="ECO:0000256" key="1">
    <source>
        <dbReference type="ARBA" id="ARBA00004123"/>
    </source>
</evidence>
<sequence>MKIQCNACEAAEAKVLCCADEAALCWECDDKVHAANKLASKHQRVPLLSSSSSRVPKCDICQEASGYFFCLEDRALLCRNCDFSVHTANPCVSIHQRFLLTGVQVGLEATGLVPSGSKDQSTSAKAASEPSPKQPKSLAGIDGCTGPPITYSVGSSMTGSIPEWPLDEIFRFTDFNHNFEFTDYSSSKANSGKNGSSDGSSLSCSFDEDVDAELLVQVPDIPSPPTASGLHWPKSSNHLVSEIAAFVPEIISSQNLLGYPTRTALSKRRRSRHG</sequence>
<keyword evidence="7" id="KW-0804">Transcription</keyword>
<dbReference type="SMART" id="SM00336">
    <property type="entry name" value="BBOX"/>
    <property type="match status" value="2"/>
</dbReference>
<dbReference type="FunFam" id="3.30.160.60:FF:000589">
    <property type="entry name" value="B-box zinc finger protein 22"/>
    <property type="match status" value="1"/>
</dbReference>
<dbReference type="InterPro" id="IPR000315">
    <property type="entry name" value="Znf_B-box"/>
</dbReference>
<keyword evidence="2" id="KW-0479">Metal-binding</keyword>
<dbReference type="PANTHER" id="PTHR31832">
    <property type="entry name" value="B-BOX ZINC FINGER PROTEIN 22"/>
    <property type="match status" value="1"/>
</dbReference>
<evidence type="ECO:0000256" key="8">
    <source>
        <dbReference type="ARBA" id="ARBA00023242"/>
    </source>
</evidence>
<evidence type="ECO:0000256" key="7">
    <source>
        <dbReference type="ARBA" id="ARBA00023163"/>
    </source>
</evidence>
<dbReference type="PANTHER" id="PTHR31832:SF68">
    <property type="entry name" value="B-BOX ZINC FINGER PROTEIN 22"/>
    <property type="match status" value="1"/>
</dbReference>
<dbReference type="OrthoDB" id="153872at2759"/>
<dbReference type="Gene3D" id="3.30.160.60">
    <property type="entry name" value="Classic Zinc Finger"/>
    <property type="match status" value="1"/>
</dbReference>
<dbReference type="GO" id="GO:0006355">
    <property type="term" value="P:regulation of DNA-templated transcription"/>
    <property type="evidence" value="ECO:0007669"/>
    <property type="project" value="TreeGrafter"/>
</dbReference>
<proteinExistence type="predicted"/>
<dbReference type="CDD" id="cd19821">
    <property type="entry name" value="Bbox1_BBX-like"/>
    <property type="match status" value="2"/>
</dbReference>
<evidence type="ECO:0000256" key="3">
    <source>
        <dbReference type="ARBA" id="ARBA00022737"/>
    </source>
</evidence>
<reference evidence="12 13" key="1">
    <citation type="journal article" date="2020" name="Nat. Food">
        <title>A phased Vanilla planifolia genome enables genetic improvement of flavour and production.</title>
        <authorList>
            <person name="Hasing T."/>
            <person name="Tang H."/>
            <person name="Brym M."/>
            <person name="Khazi F."/>
            <person name="Huang T."/>
            <person name="Chambers A.H."/>
        </authorList>
    </citation>
    <scope>NUCLEOTIDE SEQUENCE [LARGE SCALE GENOMIC DNA]</scope>
    <source>
        <tissue evidence="12">Leaf</tissue>
    </source>
</reference>
<dbReference type="PROSITE" id="PS50119">
    <property type="entry name" value="ZF_BBOX"/>
    <property type="match status" value="2"/>
</dbReference>